<organism evidence="3 4">
    <name type="scientific">Paenibacillus hodogayensis</name>
    <dbReference type="NCBI Taxonomy" id="279208"/>
    <lineage>
        <taxon>Bacteria</taxon>
        <taxon>Bacillati</taxon>
        <taxon>Bacillota</taxon>
        <taxon>Bacilli</taxon>
        <taxon>Bacillales</taxon>
        <taxon>Paenibacillaceae</taxon>
        <taxon>Paenibacillus</taxon>
    </lineage>
</organism>
<dbReference type="PANTHER" id="PTHR22946">
    <property type="entry name" value="DIENELACTONE HYDROLASE DOMAIN-CONTAINING PROTEIN-RELATED"/>
    <property type="match status" value="1"/>
</dbReference>
<dbReference type="InterPro" id="IPR029058">
    <property type="entry name" value="AB_hydrolase_fold"/>
</dbReference>
<evidence type="ECO:0000313" key="4">
    <source>
        <dbReference type="Proteomes" id="UP001589619"/>
    </source>
</evidence>
<dbReference type="GO" id="GO:0016787">
    <property type="term" value="F:hydrolase activity"/>
    <property type="evidence" value="ECO:0007669"/>
    <property type="project" value="UniProtKB-KW"/>
</dbReference>
<proteinExistence type="predicted"/>
<dbReference type="PANTHER" id="PTHR22946:SF9">
    <property type="entry name" value="POLYKETIDE TRANSFERASE AF380"/>
    <property type="match status" value="1"/>
</dbReference>
<dbReference type="SUPFAM" id="SSF53474">
    <property type="entry name" value="alpha/beta-Hydrolases"/>
    <property type="match status" value="1"/>
</dbReference>
<dbReference type="InterPro" id="IPR050261">
    <property type="entry name" value="FrsA_esterase"/>
</dbReference>
<feature type="domain" description="Serine aminopeptidase S33" evidence="2">
    <location>
        <begin position="22"/>
        <end position="139"/>
    </location>
</feature>
<dbReference type="EMBL" id="JBHMAG010000007">
    <property type="protein sequence ID" value="MFB9751842.1"/>
    <property type="molecule type" value="Genomic_DNA"/>
</dbReference>
<dbReference type="Proteomes" id="UP001589619">
    <property type="component" value="Unassembled WGS sequence"/>
</dbReference>
<evidence type="ECO:0000313" key="3">
    <source>
        <dbReference type="EMBL" id="MFB9751842.1"/>
    </source>
</evidence>
<dbReference type="Pfam" id="PF12146">
    <property type="entry name" value="Hydrolase_4"/>
    <property type="match status" value="1"/>
</dbReference>
<dbReference type="InterPro" id="IPR022742">
    <property type="entry name" value="Hydrolase_4"/>
</dbReference>
<comment type="caution">
    <text evidence="3">The sequence shown here is derived from an EMBL/GenBank/DDBJ whole genome shotgun (WGS) entry which is preliminary data.</text>
</comment>
<dbReference type="RefSeq" id="WP_344912762.1">
    <property type="nucleotide sequence ID" value="NZ_BAAAYO010000010.1"/>
</dbReference>
<accession>A0ABV5VU75</accession>
<sequence>MTYVKTDLFDIPCLRMKPTGTSKGTVLLYHGWSSSIESYEFFASTITHWGYEAVVPELPHHGERGKLNYGEPGQLQQYFWPTVLQGLEEAKAIAFHLAGQDARLAVIGHSMGGFIAGGVSAKVPAIRSAVVINGSCAWVKFEELYRSRLGLPASDEAQTALGEHDPITAWSAGNDTALLLLHGTEDTTVPIDSQSYFASAAPKERFRALEFVQYSGVNHQITLSMLQRTKGWLDDYLAGR</sequence>
<name>A0ABV5VU75_9BACL</name>
<gene>
    <name evidence="3" type="ORF">ACFFNY_09690</name>
</gene>
<evidence type="ECO:0000259" key="2">
    <source>
        <dbReference type="Pfam" id="PF12146"/>
    </source>
</evidence>
<evidence type="ECO:0000256" key="1">
    <source>
        <dbReference type="ARBA" id="ARBA00022801"/>
    </source>
</evidence>
<reference evidence="3 4" key="1">
    <citation type="submission" date="2024-09" db="EMBL/GenBank/DDBJ databases">
        <authorList>
            <person name="Sun Q."/>
            <person name="Mori K."/>
        </authorList>
    </citation>
    <scope>NUCLEOTIDE SEQUENCE [LARGE SCALE GENOMIC DNA]</scope>
    <source>
        <strain evidence="3 4">JCM 12520</strain>
    </source>
</reference>
<protein>
    <submittedName>
        <fullName evidence="3">Alpha/beta fold hydrolase</fullName>
    </submittedName>
</protein>
<dbReference type="Gene3D" id="3.40.50.1820">
    <property type="entry name" value="alpha/beta hydrolase"/>
    <property type="match status" value="1"/>
</dbReference>
<keyword evidence="4" id="KW-1185">Reference proteome</keyword>
<keyword evidence="1 3" id="KW-0378">Hydrolase</keyword>